<evidence type="ECO:0008006" key="4">
    <source>
        <dbReference type="Google" id="ProtNLM"/>
    </source>
</evidence>
<gene>
    <name evidence="2" type="ORF">SYMBAF_05860</name>
</gene>
<name>A0A068Z3K6_9GAMM</name>
<protein>
    <recommendedName>
        <fullName evidence="4">Secreted protein</fullName>
    </recommendedName>
</protein>
<evidence type="ECO:0000313" key="3">
    <source>
        <dbReference type="Proteomes" id="UP000042738"/>
    </source>
</evidence>
<dbReference type="AlphaFoldDB" id="A0A068Z3K6"/>
<dbReference type="GeneID" id="93736039"/>
<dbReference type="RefSeq" id="WP_160289812.1">
    <property type="nucleotide sequence ID" value="NZ_CP050855.1"/>
</dbReference>
<evidence type="ECO:0000313" key="2">
    <source>
        <dbReference type="EMBL" id="QLH62555.1"/>
    </source>
</evidence>
<sequence length="54" mass="5764">MNKFNKFNKLIAVTLLVGSAISAAAYAEEEAVPIFCAGDEVAQEVDGTWICVKS</sequence>
<reference evidence="2 3" key="1">
    <citation type="journal article" date="2014" name="Genome Announc.">
        <title>Whole-Genome Sequence of Serratia symbiotica Strain CWBI-2.3T, a Free-Living Symbiont of the Black Bean Aphid Aphis fabae.</title>
        <authorList>
            <person name="Foray V."/>
            <person name="Grigorescu A.S."/>
            <person name="Sabri A."/>
            <person name="Haubruge E."/>
            <person name="Lognay G."/>
            <person name="Francis F."/>
            <person name="Fauconnier M.L."/>
            <person name="Hance T."/>
            <person name="Thonart P."/>
        </authorList>
    </citation>
    <scope>NUCLEOTIDE SEQUENCE [LARGE SCALE GENOMIC DNA]</scope>
    <source>
        <strain evidence="2">CWBI-2.3</strain>
    </source>
</reference>
<proteinExistence type="predicted"/>
<feature type="chain" id="PRO_5030002345" description="Secreted protein" evidence="1">
    <location>
        <begin position="28"/>
        <end position="54"/>
    </location>
</feature>
<keyword evidence="1" id="KW-0732">Signal</keyword>
<organism evidence="2 3">
    <name type="scientific">Serratia symbiotica</name>
    <dbReference type="NCBI Taxonomy" id="138074"/>
    <lineage>
        <taxon>Bacteria</taxon>
        <taxon>Pseudomonadati</taxon>
        <taxon>Pseudomonadota</taxon>
        <taxon>Gammaproteobacteria</taxon>
        <taxon>Enterobacterales</taxon>
        <taxon>Yersiniaceae</taxon>
        <taxon>Serratia</taxon>
    </lineage>
</organism>
<dbReference type="Proteomes" id="UP000042738">
    <property type="component" value="Chromosome"/>
</dbReference>
<dbReference type="EMBL" id="CP050855">
    <property type="protein sequence ID" value="QLH62555.1"/>
    <property type="molecule type" value="Genomic_DNA"/>
</dbReference>
<accession>A0A068Z3K6</accession>
<feature type="signal peptide" evidence="1">
    <location>
        <begin position="1"/>
        <end position="27"/>
    </location>
</feature>
<evidence type="ECO:0000256" key="1">
    <source>
        <dbReference type="SAM" id="SignalP"/>
    </source>
</evidence>